<gene>
    <name evidence="2" type="ORF">S12H4_45093</name>
</gene>
<evidence type="ECO:0008006" key="3">
    <source>
        <dbReference type="Google" id="ProtNLM"/>
    </source>
</evidence>
<organism evidence="2">
    <name type="scientific">marine sediment metagenome</name>
    <dbReference type="NCBI Taxonomy" id="412755"/>
    <lineage>
        <taxon>unclassified sequences</taxon>
        <taxon>metagenomes</taxon>
        <taxon>ecological metagenomes</taxon>
    </lineage>
</organism>
<keyword evidence="1" id="KW-0175">Coiled coil</keyword>
<dbReference type="Gene3D" id="1.10.287.1490">
    <property type="match status" value="1"/>
</dbReference>
<feature type="coiled-coil region" evidence="1">
    <location>
        <begin position="18"/>
        <end position="53"/>
    </location>
</feature>
<accession>X1VGU8</accession>
<name>X1VGU8_9ZZZZ</name>
<evidence type="ECO:0000256" key="1">
    <source>
        <dbReference type="SAM" id="Coils"/>
    </source>
</evidence>
<protein>
    <recommendedName>
        <fullName evidence="3">C4-type zinc ribbon domain-containing protein</fullName>
    </recommendedName>
</protein>
<proteinExistence type="predicted"/>
<comment type="caution">
    <text evidence="2">The sequence shown here is derived from an EMBL/GenBank/DDBJ whole genome shotgun (WGS) entry which is preliminary data.</text>
</comment>
<evidence type="ECO:0000313" key="2">
    <source>
        <dbReference type="EMBL" id="GAJ06440.1"/>
    </source>
</evidence>
<reference evidence="2" key="1">
    <citation type="journal article" date="2014" name="Front. Microbiol.">
        <title>High frequency of phylogenetically diverse reductive dehalogenase-homologous genes in deep subseafloor sedimentary metagenomes.</title>
        <authorList>
            <person name="Kawai M."/>
            <person name="Futagami T."/>
            <person name="Toyoda A."/>
            <person name="Takaki Y."/>
            <person name="Nishi S."/>
            <person name="Hori S."/>
            <person name="Arai W."/>
            <person name="Tsubouchi T."/>
            <person name="Morono Y."/>
            <person name="Uchiyama I."/>
            <person name="Ito T."/>
            <person name="Fujiyama A."/>
            <person name="Inagaki F."/>
            <person name="Takami H."/>
        </authorList>
    </citation>
    <scope>NUCLEOTIDE SEQUENCE</scope>
    <source>
        <strain evidence="2">Expedition CK06-06</strain>
    </source>
</reference>
<sequence>LSEIVLQLPQPEDKIISRASLLHKLQKIEQQRKKARKEKLKELKQQAIFIREELDASLLDRYDRLMERYGFAVVELEDGACQGCYINVATGMSSAIEGSNDIYVCENCGKFLIAKKKKETSDT</sequence>
<dbReference type="EMBL" id="BARW01027846">
    <property type="protein sequence ID" value="GAJ06440.1"/>
    <property type="molecule type" value="Genomic_DNA"/>
</dbReference>
<dbReference type="AlphaFoldDB" id="X1VGU8"/>
<feature type="non-terminal residue" evidence="2">
    <location>
        <position position="1"/>
    </location>
</feature>